<dbReference type="OrthoDB" id="2339661at2"/>
<accession>A0A179WI83</accession>
<name>A0A179WI83_LACRH</name>
<gene>
    <name evidence="1" type="ORF">H0N82_12435</name>
</gene>
<organism evidence="1 2">
    <name type="scientific">Lacticaseibacillus rhamnosus</name>
    <name type="common">Lactobacillus rhamnosus</name>
    <dbReference type="NCBI Taxonomy" id="47715"/>
    <lineage>
        <taxon>Bacteria</taxon>
        <taxon>Bacillati</taxon>
        <taxon>Bacillota</taxon>
        <taxon>Bacilli</taxon>
        <taxon>Lactobacillales</taxon>
        <taxon>Lactobacillaceae</taxon>
        <taxon>Lacticaseibacillus</taxon>
    </lineage>
</organism>
<dbReference type="AlphaFoldDB" id="A0A179WI83"/>
<proteinExistence type="predicted"/>
<evidence type="ECO:0000313" key="1">
    <source>
        <dbReference type="EMBL" id="NZA05871.1"/>
    </source>
</evidence>
<protein>
    <submittedName>
        <fullName evidence="1">Uncharacterized protein</fullName>
    </submittedName>
</protein>
<sequence length="79" mass="9327">MKLVKGDIIRNPWVSDPKWRDFIFIRRGKKYVHTLRSNRGLIEDAMFDKKDVDERFTKVGHSVGFDTMLREVSGEEAEK</sequence>
<reference evidence="1 2" key="1">
    <citation type="submission" date="2020-07" db="EMBL/GenBank/DDBJ databases">
        <title>Organ Donor 1.</title>
        <authorList>
            <person name="Marsh A.J."/>
            <person name="Azcarate-Peril M.A."/>
        </authorList>
    </citation>
    <scope>NUCLEOTIDE SEQUENCE [LARGE SCALE GENOMIC DNA]</scope>
    <source>
        <strain evidence="1 2">AMC0712</strain>
    </source>
</reference>
<dbReference type="EMBL" id="JACCKI010000012">
    <property type="protein sequence ID" value="NZA05871.1"/>
    <property type="molecule type" value="Genomic_DNA"/>
</dbReference>
<dbReference type="RefSeq" id="WP_014569479.1">
    <property type="nucleotide sequence ID" value="NZ_CACRTK010000021.1"/>
</dbReference>
<evidence type="ECO:0000313" key="2">
    <source>
        <dbReference type="Proteomes" id="UP000552935"/>
    </source>
</evidence>
<dbReference type="Proteomes" id="UP000552935">
    <property type="component" value="Unassembled WGS sequence"/>
</dbReference>
<comment type="caution">
    <text evidence="1">The sequence shown here is derived from an EMBL/GenBank/DDBJ whole genome shotgun (WGS) entry which is preliminary data.</text>
</comment>